<dbReference type="Pfam" id="PF00356">
    <property type="entry name" value="LacI"/>
    <property type="match status" value="1"/>
</dbReference>
<dbReference type="PROSITE" id="PS50932">
    <property type="entry name" value="HTH_LACI_2"/>
    <property type="match status" value="1"/>
</dbReference>
<evidence type="ECO:0000313" key="5">
    <source>
        <dbReference type="EMBL" id="MFC6645800.1"/>
    </source>
</evidence>
<name>A0ABW1ZBI0_9BACT</name>
<dbReference type="RefSeq" id="WP_263369516.1">
    <property type="nucleotide sequence ID" value="NZ_JAGSYD010000001.1"/>
</dbReference>
<dbReference type="PANTHER" id="PTHR30146">
    <property type="entry name" value="LACI-RELATED TRANSCRIPTIONAL REPRESSOR"/>
    <property type="match status" value="1"/>
</dbReference>
<dbReference type="Pfam" id="PF13377">
    <property type="entry name" value="Peripla_BP_3"/>
    <property type="match status" value="1"/>
</dbReference>
<evidence type="ECO:0000256" key="1">
    <source>
        <dbReference type="ARBA" id="ARBA00023015"/>
    </source>
</evidence>
<dbReference type="Gene3D" id="3.40.50.2300">
    <property type="match status" value="2"/>
</dbReference>
<dbReference type="CDD" id="cd06267">
    <property type="entry name" value="PBP1_LacI_sugar_binding-like"/>
    <property type="match status" value="1"/>
</dbReference>
<dbReference type="SUPFAM" id="SSF53822">
    <property type="entry name" value="Periplasmic binding protein-like I"/>
    <property type="match status" value="1"/>
</dbReference>
<dbReference type="Gene3D" id="1.10.260.40">
    <property type="entry name" value="lambda repressor-like DNA-binding domains"/>
    <property type="match status" value="1"/>
</dbReference>
<protein>
    <submittedName>
        <fullName evidence="5">LacI family DNA-binding transcriptional regulator</fullName>
    </submittedName>
</protein>
<comment type="caution">
    <text evidence="5">The sequence shown here is derived from an EMBL/GenBank/DDBJ whole genome shotgun (WGS) entry which is preliminary data.</text>
</comment>
<dbReference type="GO" id="GO:0003677">
    <property type="term" value="F:DNA binding"/>
    <property type="evidence" value="ECO:0007669"/>
    <property type="project" value="UniProtKB-KW"/>
</dbReference>
<dbReference type="Proteomes" id="UP001596391">
    <property type="component" value="Unassembled WGS sequence"/>
</dbReference>
<organism evidence="5 6">
    <name type="scientific">Granulicella cerasi</name>
    <dbReference type="NCBI Taxonomy" id="741063"/>
    <lineage>
        <taxon>Bacteria</taxon>
        <taxon>Pseudomonadati</taxon>
        <taxon>Acidobacteriota</taxon>
        <taxon>Terriglobia</taxon>
        <taxon>Terriglobales</taxon>
        <taxon>Acidobacteriaceae</taxon>
        <taxon>Granulicella</taxon>
    </lineage>
</organism>
<dbReference type="InterPro" id="IPR010982">
    <property type="entry name" value="Lambda_DNA-bd_dom_sf"/>
</dbReference>
<keyword evidence="6" id="KW-1185">Reference proteome</keyword>
<proteinExistence type="predicted"/>
<reference evidence="6" key="1">
    <citation type="journal article" date="2019" name="Int. J. Syst. Evol. Microbiol.">
        <title>The Global Catalogue of Microorganisms (GCM) 10K type strain sequencing project: providing services to taxonomists for standard genome sequencing and annotation.</title>
        <authorList>
            <consortium name="The Broad Institute Genomics Platform"/>
            <consortium name="The Broad Institute Genome Sequencing Center for Infectious Disease"/>
            <person name="Wu L."/>
            <person name="Ma J."/>
        </authorList>
    </citation>
    <scope>NUCLEOTIDE SEQUENCE [LARGE SCALE GENOMIC DNA]</scope>
    <source>
        <strain evidence="6">CGMCC 1.16026</strain>
    </source>
</reference>
<keyword evidence="1" id="KW-0805">Transcription regulation</keyword>
<keyword evidence="2 5" id="KW-0238">DNA-binding</keyword>
<sequence>MKSRSTSGRITLRDLATHLGLSKTTVSVVMSGSKAAEAIPEKTRRRIERAAEKLGYRAHYMARSLRKSESMSVGIIVPEFSDGYFTLLMAGIEEFLISAGYFYFTVSHYWKPDLQQQYPAMLEERGVDGLLMVNTDPPQSHLPMVSISGHHKRGAPTTVMLDHEHAAHLLIEHLHGLGHRRIAFVHGQSWSQDTQLRRKAFVTAMQQFGLKIIPELQVTLDATTWTPDLGYAPATELLKKTRDFTALVCFNDTAAMGAIRAARDAGLRVPEDISVTGFDNIAHASFFSPSLTTVQQPLREMGKSAAQALIEHIRHPQQTQPAKLVHQPLLVARESTGHAPLTATTAKRSAK</sequence>
<feature type="domain" description="HTH lacI-type" evidence="4">
    <location>
        <begin position="10"/>
        <end position="67"/>
    </location>
</feature>
<dbReference type="CDD" id="cd01392">
    <property type="entry name" value="HTH_LacI"/>
    <property type="match status" value="1"/>
</dbReference>
<evidence type="ECO:0000313" key="6">
    <source>
        <dbReference type="Proteomes" id="UP001596391"/>
    </source>
</evidence>
<dbReference type="InterPro" id="IPR028082">
    <property type="entry name" value="Peripla_BP_I"/>
</dbReference>
<gene>
    <name evidence="5" type="ORF">ACFQBQ_09445</name>
</gene>
<dbReference type="PANTHER" id="PTHR30146:SF109">
    <property type="entry name" value="HTH-TYPE TRANSCRIPTIONAL REGULATOR GALS"/>
    <property type="match status" value="1"/>
</dbReference>
<evidence type="ECO:0000256" key="3">
    <source>
        <dbReference type="ARBA" id="ARBA00023163"/>
    </source>
</evidence>
<evidence type="ECO:0000256" key="2">
    <source>
        <dbReference type="ARBA" id="ARBA00023125"/>
    </source>
</evidence>
<dbReference type="InterPro" id="IPR046335">
    <property type="entry name" value="LacI/GalR-like_sensor"/>
</dbReference>
<dbReference type="SUPFAM" id="SSF47413">
    <property type="entry name" value="lambda repressor-like DNA-binding domains"/>
    <property type="match status" value="1"/>
</dbReference>
<keyword evidence="3" id="KW-0804">Transcription</keyword>
<accession>A0ABW1ZBI0</accession>
<dbReference type="InterPro" id="IPR000843">
    <property type="entry name" value="HTH_LacI"/>
</dbReference>
<evidence type="ECO:0000259" key="4">
    <source>
        <dbReference type="PROSITE" id="PS50932"/>
    </source>
</evidence>
<dbReference type="EMBL" id="JBHSWI010000001">
    <property type="protein sequence ID" value="MFC6645800.1"/>
    <property type="molecule type" value="Genomic_DNA"/>
</dbReference>
<dbReference type="SMART" id="SM00354">
    <property type="entry name" value="HTH_LACI"/>
    <property type="match status" value="1"/>
</dbReference>